<name>A0A382RPM2_9ZZZZ</name>
<feature type="compositionally biased region" description="Polar residues" evidence="1">
    <location>
        <begin position="178"/>
        <end position="187"/>
    </location>
</feature>
<organism evidence="2">
    <name type="scientific">marine metagenome</name>
    <dbReference type="NCBI Taxonomy" id="408172"/>
    <lineage>
        <taxon>unclassified sequences</taxon>
        <taxon>metagenomes</taxon>
        <taxon>ecological metagenomes</taxon>
    </lineage>
</organism>
<sequence>MNKITKIGASALCGSLAAISAANAGDLTVTGGVDMSWISLDDEATGNPIGIGSNLTFAGSGELDNGWSVALSVAHANSDVYSNTNVTVGVPGLGDFRISQGVSGSGICRMDDLTPNVWEEAWGTGLGTGIDKVSGAGGGANVEWTPTGTPDGLTARLVYSPGVAGAKSGDKSGSGDDNSVQANGYDI</sequence>
<evidence type="ECO:0000313" key="2">
    <source>
        <dbReference type="EMBL" id="SVC99596.1"/>
    </source>
</evidence>
<evidence type="ECO:0008006" key="3">
    <source>
        <dbReference type="Google" id="ProtNLM"/>
    </source>
</evidence>
<dbReference type="AlphaFoldDB" id="A0A382RPM2"/>
<feature type="non-terminal residue" evidence="2">
    <location>
        <position position="187"/>
    </location>
</feature>
<evidence type="ECO:0000256" key="1">
    <source>
        <dbReference type="SAM" id="MobiDB-lite"/>
    </source>
</evidence>
<reference evidence="2" key="1">
    <citation type="submission" date="2018-05" db="EMBL/GenBank/DDBJ databases">
        <authorList>
            <person name="Lanie J.A."/>
            <person name="Ng W.-L."/>
            <person name="Kazmierczak K.M."/>
            <person name="Andrzejewski T.M."/>
            <person name="Davidsen T.M."/>
            <person name="Wayne K.J."/>
            <person name="Tettelin H."/>
            <person name="Glass J.I."/>
            <person name="Rusch D."/>
            <person name="Podicherti R."/>
            <person name="Tsui H.-C.T."/>
            <person name="Winkler M.E."/>
        </authorList>
    </citation>
    <scope>NUCLEOTIDE SEQUENCE</scope>
</reference>
<feature type="region of interest" description="Disordered" evidence="1">
    <location>
        <begin position="165"/>
        <end position="187"/>
    </location>
</feature>
<protein>
    <recommendedName>
        <fullName evidence="3">Porin domain-containing protein</fullName>
    </recommendedName>
</protein>
<accession>A0A382RPM2</accession>
<gene>
    <name evidence="2" type="ORF">METZ01_LOCUS352450</name>
</gene>
<dbReference type="EMBL" id="UINC01123249">
    <property type="protein sequence ID" value="SVC99596.1"/>
    <property type="molecule type" value="Genomic_DNA"/>
</dbReference>
<proteinExistence type="predicted"/>